<protein>
    <submittedName>
        <fullName evidence="2">Uncharacterized protein</fullName>
    </submittedName>
</protein>
<evidence type="ECO:0000313" key="3">
    <source>
        <dbReference type="Proteomes" id="UP001054945"/>
    </source>
</evidence>
<name>A0AAV4TXZ4_CAEEX</name>
<dbReference type="Proteomes" id="UP001054945">
    <property type="component" value="Unassembled WGS sequence"/>
</dbReference>
<sequence length="110" mass="12962">MLKFDTSLLSPNESGWTQIQRSETFLAIFVRYEIASYHSKPQIIRFATNTAVSDSTSHILVFLQFWKRIVNSGRICSRFQDCGGKRQHSSRNHPYPKKIRNYHKRRNESN</sequence>
<proteinExistence type="predicted"/>
<accession>A0AAV4TXZ4</accession>
<reference evidence="2 3" key="1">
    <citation type="submission" date="2021-06" db="EMBL/GenBank/DDBJ databases">
        <title>Caerostris extrusa draft genome.</title>
        <authorList>
            <person name="Kono N."/>
            <person name="Arakawa K."/>
        </authorList>
    </citation>
    <scope>NUCLEOTIDE SEQUENCE [LARGE SCALE GENOMIC DNA]</scope>
</reference>
<dbReference type="EMBL" id="BPLR01011944">
    <property type="protein sequence ID" value="GIY50152.1"/>
    <property type="molecule type" value="Genomic_DNA"/>
</dbReference>
<evidence type="ECO:0000256" key="1">
    <source>
        <dbReference type="SAM" id="MobiDB-lite"/>
    </source>
</evidence>
<evidence type="ECO:0000313" key="2">
    <source>
        <dbReference type="EMBL" id="GIY50152.1"/>
    </source>
</evidence>
<feature type="compositionally biased region" description="Basic residues" evidence="1">
    <location>
        <begin position="85"/>
        <end position="110"/>
    </location>
</feature>
<organism evidence="2 3">
    <name type="scientific">Caerostris extrusa</name>
    <name type="common">Bark spider</name>
    <name type="synonym">Caerostris bankana</name>
    <dbReference type="NCBI Taxonomy" id="172846"/>
    <lineage>
        <taxon>Eukaryota</taxon>
        <taxon>Metazoa</taxon>
        <taxon>Ecdysozoa</taxon>
        <taxon>Arthropoda</taxon>
        <taxon>Chelicerata</taxon>
        <taxon>Arachnida</taxon>
        <taxon>Araneae</taxon>
        <taxon>Araneomorphae</taxon>
        <taxon>Entelegynae</taxon>
        <taxon>Araneoidea</taxon>
        <taxon>Araneidae</taxon>
        <taxon>Caerostris</taxon>
    </lineage>
</organism>
<feature type="region of interest" description="Disordered" evidence="1">
    <location>
        <begin position="81"/>
        <end position="110"/>
    </location>
</feature>
<gene>
    <name evidence="2" type="ORF">CEXT_19781</name>
</gene>
<dbReference type="AlphaFoldDB" id="A0AAV4TXZ4"/>
<keyword evidence="3" id="KW-1185">Reference proteome</keyword>
<comment type="caution">
    <text evidence="2">The sequence shown here is derived from an EMBL/GenBank/DDBJ whole genome shotgun (WGS) entry which is preliminary data.</text>
</comment>